<dbReference type="RefSeq" id="XP_060295240.1">
    <property type="nucleotide sequence ID" value="XM_060440188.1"/>
</dbReference>
<dbReference type="AlphaFoldDB" id="A0AA40ADK0"/>
<dbReference type="GeneID" id="85323458"/>
<evidence type="ECO:0000313" key="3">
    <source>
        <dbReference type="EMBL" id="KAK0713918.1"/>
    </source>
</evidence>
<feature type="chain" id="PRO_5041281195" evidence="2">
    <location>
        <begin position="27"/>
        <end position="754"/>
    </location>
</feature>
<feature type="transmembrane region" description="Helical" evidence="1">
    <location>
        <begin position="590"/>
        <end position="608"/>
    </location>
</feature>
<dbReference type="EMBL" id="JAUIRO010000005">
    <property type="protein sequence ID" value="KAK0713918.1"/>
    <property type="molecule type" value="Genomic_DNA"/>
</dbReference>
<comment type="caution">
    <text evidence="3">The sequence shown here is derived from an EMBL/GenBank/DDBJ whole genome shotgun (WGS) entry which is preliminary data.</text>
</comment>
<evidence type="ECO:0000256" key="1">
    <source>
        <dbReference type="SAM" id="Phobius"/>
    </source>
</evidence>
<keyword evidence="4" id="KW-1185">Reference proteome</keyword>
<gene>
    <name evidence="3" type="ORF">B0T26DRAFT_678193</name>
</gene>
<evidence type="ECO:0000256" key="2">
    <source>
        <dbReference type="SAM" id="SignalP"/>
    </source>
</evidence>
<protein>
    <submittedName>
        <fullName evidence="3">Uncharacterized protein</fullName>
    </submittedName>
</protein>
<keyword evidence="1" id="KW-0472">Membrane</keyword>
<proteinExistence type="predicted"/>
<feature type="transmembrane region" description="Helical" evidence="1">
    <location>
        <begin position="530"/>
        <end position="554"/>
    </location>
</feature>
<keyword evidence="1" id="KW-0812">Transmembrane</keyword>
<feature type="transmembrane region" description="Helical" evidence="1">
    <location>
        <begin position="353"/>
        <end position="375"/>
    </location>
</feature>
<feature type="transmembrane region" description="Helical" evidence="1">
    <location>
        <begin position="643"/>
        <end position="664"/>
    </location>
</feature>
<keyword evidence="1" id="KW-1133">Transmembrane helix</keyword>
<feature type="transmembrane region" description="Helical" evidence="1">
    <location>
        <begin position="493"/>
        <end position="518"/>
    </location>
</feature>
<keyword evidence="2" id="KW-0732">Signal</keyword>
<feature type="signal peptide" evidence="2">
    <location>
        <begin position="1"/>
        <end position="26"/>
    </location>
</feature>
<sequence>MFASARLSALLGFLAVLMSLPTPAFAFRWVNNVNFTSCYNDVVQNMTQNCSDTATQYCDYDNGVLNNPDRIFLTFQGCERLCGDGYGTWAISDILLRITLWVTPAIILLAHYHFPPLGPGNYGAVMVHILGDPIDTLWCLLIRITVRRRLFLKAQQYKLLSAGAIATIWSAYDELKFHDDPHEHFRRALTRLRTEEFVVTRSAPTSGHQVGDRVRLPAGFLQVPPDRGMGMFGTSRSLDADKTFFARIDAYFVFLLQSLVFSLTGRGRRPDTTDDVGGLPNYFQEWHRAIRELGEDERPVLYHIELAAQRLVFNRDESQTTTWISIVGLASALMGAFVRTWTNRLETQTSHTIATVALLLFVVPIIKLSGSLGAFTSSSAAANIIQELRQELQEHFGFDDGLFPPLRIPILPDTIEPGRRRYSRVGDSEDVPLTHFSGGSSNGGGGADAVPLLRSELSDDDKQLIDWPKVAAYSGMNNSYRPQKSTKLIPARVSLLLFVVSFFWVAALCYTPALLISYMTPLRGFACRSLAWTVVASCWLVNTGINYVCALTLFPYDARNEHHPIEARHQTAWTARRELLLWRTTWMRDALFTGFITLIIVAQQLGLYNSCWCRSGELSRLTRDTPSYVNLTPFTNEEWISGWFLWVPTPFTAYLLSIAGILLVEIKFSKSSSMMGKSNKEREKMLLHLRMLDTSRARQPPTQQATQQTTQQAAGAAGNIGHYYGAQAVPVTAQPDRISHYLLNFKSVSRLLPA</sequence>
<dbReference type="Proteomes" id="UP001172101">
    <property type="component" value="Unassembled WGS sequence"/>
</dbReference>
<organism evidence="3 4">
    <name type="scientific">Lasiosphaeria miniovina</name>
    <dbReference type="NCBI Taxonomy" id="1954250"/>
    <lineage>
        <taxon>Eukaryota</taxon>
        <taxon>Fungi</taxon>
        <taxon>Dikarya</taxon>
        <taxon>Ascomycota</taxon>
        <taxon>Pezizomycotina</taxon>
        <taxon>Sordariomycetes</taxon>
        <taxon>Sordariomycetidae</taxon>
        <taxon>Sordariales</taxon>
        <taxon>Lasiosphaeriaceae</taxon>
        <taxon>Lasiosphaeria</taxon>
    </lineage>
</organism>
<accession>A0AA40ADK0</accession>
<evidence type="ECO:0000313" key="4">
    <source>
        <dbReference type="Proteomes" id="UP001172101"/>
    </source>
</evidence>
<name>A0AA40ADK0_9PEZI</name>
<reference evidence="3" key="1">
    <citation type="submission" date="2023-06" db="EMBL/GenBank/DDBJ databases">
        <title>Genome-scale phylogeny and comparative genomics of the fungal order Sordariales.</title>
        <authorList>
            <consortium name="Lawrence Berkeley National Laboratory"/>
            <person name="Hensen N."/>
            <person name="Bonometti L."/>
            <person name="Westerberg I."/>
            <person name="Brannstrom I.O."/>
            <person name="Guillou S."/>
            <person name="Cros-Aarteil S."/>
            <person name="Calhoun S."/>
            <person name="Haridas S."/>
            <person name="Kuo A."/>
            <person name="Mondo S."/>
            <person name="Pangilinan J."/>
            <person name="Riley R."/>
            <person name="LaButti K."/>
            <person name="Andreopoulos B."/>
            <person name="Lipzen A."/>
            <person name="Chen C."/>
            <person name="Yanf M."/>
            <person name="Daum C."/>
            <person name="Ng V."/>
            <person name="Clum A."/>
            <person name="Steindorff A."/>
            <person name="Ohm R."/>
            <person name="Martin F."/>
            <person name="Silar P."/>
            <person name="Natvig D."/>
            <person name="Lalanne C."/>
            <person name="Gautier V."/>
            <person name="Ament-velasquez S.L."/>
            <person name="Kruys A."/>
            <person name="Hutchinson M.I."/>
            <person name="Powell A.J."/>
            <person name="Barry K."/>
            <person name="Miller A.N."/>
            <person name="Grigoriev I.V."/>
            <person name="Debuchy R."/>
            <person name="Gladieux P."/>
            <person name="Thoren M.H."/>
            <person name="Johannesson H."/>
        </authorList>
    </citation>
    <scope>NUCLEOTIDE SEQUENCE</scope>
    <source>
        <strain evidence="3">SMH2392-1A</strain>
    </source>
</reference>
<feature type="transmembrane region" description="Helical" evidence="1">
    <location>
        <begin position="320"/>
        <end position="341"/>
    </location>
</feature>